<keyword evidence="5 7" id="KW-1133">Transmembrane helix</keyword>
<protein>
    <submittedName>
        <fullName evidence="9">Cytochrome C assembly protein</fullName>
    </submittedName>
</protein>
<evidence type="ECO:0000313" key="9">
    <source>
        <dbReference type="EMBL" id="HEH34868.1"/>
    </source>
</evidence>
<name>A0A7J2THQ3_ARCFL</name>
<evidence type="ECO:0000256" key="4">
    <source>
        <dbReference type="ARBA" id="ARBA00022748"/>
    </source>
</evidence>
<dbReference type="EMBL" id="DSLA01000029">
    <property type="protein sequence ID" value="HEH34868.1"/>
    <property type="molecule type" value="Genomic_DNA"/>
</dbReference>
<reference evidence="9" key="1">
    <citation type="journal article" date="2020" name="mSystems">
        <title>Genome- and Community-Level Interaction Insights into Carbon Utilization and Element Cycling Functions of Hydrothermarchaeota in Hydrothermal Sediment.</title>
        <authorList>
            <person name="Zhou Z."/>
            <person name="Liu Y."/>
            <person name="Xu W."/>
            <person name="Pan J."/>
            <person name="Luo Z.H."/>
            <person name="Li M."/>
        </authorList>
    </citation>
    <scope>NUCLEOTIDE SEQUENCE [LARGE SCALE GENOMIC DNA]</scope>
    <source>
        <strain evidence="9">SpSt-26</strain>
    </source>
</reference>
<dbReference type="AlphaFoldDB" id="A0A7J2THQ3"/>
<evidence type="ECO:0000256" key="6">
    <source>
        <dbReference type="ARBA" id="ARBA00023136"/>
    </source>
</evidence>
<evidence type="ECO:0000256" key="7">
    <source>
        <dbReference type="SAM" id="Phobius"/>
    </source>
</evidence>
<dbReference type="InterPro" id="IPR002541">
    <property type="entry name" value="Cyt_c_assembly"/>
</dbReference>
<comment type="similarity">
    <text evidence="2">Belongs to the CcmC/CycZ/HelC family.</text>
</comment>
<organism evidence="9">
    <name type="scientific">Archaeoglobus fulgidus</name>
    <dbReference type="NCBI Taxonomy" id="2234"/>
    <lineage>
        <taxon>Archaea</taxon>
        <taxon>Methanobacteriati</taxon>
        <taxon>Methanobacteriota</taxon>
        <taxon>Archaeoglobi</taxon>
        <taxon>Archaeoglobales</taxon>
        <taxon>Archaeoglobaceae</taxon>
        <taxon>Archaeoglobus</taxon>
    </lineage>
</organism>
<evidence type="ECO:0000256" key="3">
    <source>
        <dbReference type="ARBA" id="ARBA00022692"/>
    </source>
</evidence>
<dbReference type="GO" id="GO:0020037">
    <property type="term" value="F:heme binding"/>
    <property type="evidence" value="ECO:0007669"/>
    <property type="project" value="InterPro"/>
</dbReference>
<dbReference type="InterPro" id="IPR003557">
    <property type="entry name" value="Cyt_c_biogenesis_CcmC"/>
</dbReference>
<dbReference type="GO" id="GO:0015232">
    <property type="term" value="F:heme transmembrane transporter activity"/>
    <property type="evidence" value="ECO:0007669"/>
    <property type="project" value="InterPro"/>
</dbReference>
<feature type="transmembrane region" description="Helical" evidence="7">
    <location>
        <begin position="67"/>
        <end position="90"/>
    </location>
</feature>
<feature type="transmembrane region" description="Helical" evidence="7">
    <location>
        <begin position="102"/>
        <end position="122"/>
    </location>
</feature>
<dbReference type="GO" id="GO:0017004">
    <property type="term" value="P:cytochrome complex assembly"/>
    <property type="evidence" value="ECO:0007669"/>
    <property type="project" value="UniProtKB-KW"/>
</dbReference>
<dbReference type="PANTHER" id="PTHR30071">
    <property type="entry name" value="HEME EXPORTER PROTEIN C"/>
    <property type="match status" value="1"/>
</dbReference>
<keyword evidence="3 7" id="KW-0812">Transmembrane</keyword>
<evidence type="ECO:0000256" key="1">
    <source>
        <dbReference type="ARBA" id="ARBA00004141"/>
    </source>
</evidence>
<dbReference type="PRINTS" id="PR01386">
    <property type="entry name" value="CCMCBIOGNSIS"/>
</dbReference>
<accession>A0A7J2THQ3</accession>
<comment type="subcellular location">
    <subcellularLocation>
        <location evidence="1">Membrane</location>
        <topology evidence="1">Multi-pass membrane protein</topology>
    </subcellularLocation>
</comment>
<keyword evidence="4" id="KW-0201">Cytochrome c-type biogenesis</keyword>
<evidence type="ECO:0000259" key="8">
    <source>
        <dbReference type="Pfam" id="PF01578"/>
    </source>
</evidence>
<dbReference type="Pfam" id="PF01578">
    <property type="entry name" value="Cytochrom_C_asm"/>
    <property type="match status" value="1"/>
</dbReference>
<keyword evidence="6 7" id="KW-0472">Membrane</keyword>
<evidence type="ECO:0000256" key="2">
    <source>
        <dbReference type="ARBA" id="ARBA00005840"/>
    </source>
</evidence>
<gene>
    <name evidence="9" type="ORF">ENP88_01670</name>
</gene>
<dbReference type="GO" id="GO:0005886">
    <property type="term" value="C:plasma membrane"/>
    <property type="evidence" value="ECO:0007669"/>
    <property type="project" value="TreeGrafter"/>
</dbReference>
<feature type="transmembrane region" description="Helical" evidence="7">
    <location>
        <begin position="169"/>
        <end position="190"/>
    </location>
</feature>
<evidence type="ECO:0000256" key="5">
    <source>
        <dbReference type="ARBA" id="ARBA00022989"/>
    </source>
</evidence>
<feature type="transmembrane region" description="Helical" evidence="7">
    <location>
        <begin position="32"/>
        <end position="55"/>
    </location>
</feature>
<feature type="domain" description="Cytochrome c assembly protein" evidence="8">
    <location>
        <begin position="6"/>
        <end position="149"/>
    </location>
</feature>
<proteinExistence type="inferred from homology"/>
<feature type="transmembrane region" description="Helical" evidence="7">
    <location>
        <begin position="134"/>
        <end position="157"/>
    </location>
</feature>
<comment type="caution">
    <text evidence="9">The sequence shown here is derived from an EMBL/GenBank/DDBJ whole genome shotgun (WGS) entry which is preliminary data.</text>
</comment>
<sequence length="202" mass="23068">MVKIILLLAIAMLIAGTYNALTLPAKIEIYRIVFLHIPSAITSYIAFTVSFIYSISFLRSGSLEKDAIASTSARFGFIMIIIAFLSGAIWAKETWGAYFTWYEIREVIVLLMIFIYAIYFSIRNLVEEKARISALYLIIAYITVPISYISGFFAPLHPRPFEAGFSMEWRLNLILMLMAFALLYASYMLIEKKKIDQKAHKA</sequence>
<dbReference type="PANTHER" id="PTHR30071:SF1">
    <property type="entry name" value="CYTOCHROME B_B6 PROTEIN-RELATED"/>
    <property type="match status" value="1"/>
</dbReference>
<dbReference type="InterPro" id="IPR045062">
    <property type="entry name" value="Cyt_c_biogenesis_CcsA/CcmC"/>
</dbReference>